<gene>
    <name evidence="2" type="ORF">KFK09_010840</name>
</gene>
<sequence length="84" mass="10002">MQIIELGFCYCEINFNTNLKYMVVKFICLIWGWFASQIVLQYDPLIKIYFSGESCFLIFYQTVLALQIYMLRGKFDVIYLVISN</sequence>
<dbReference type="AlphaFoldDB" id="A0A8T3BB23"/>
<dbReference type="EMBL" id="JAGYWB010000009">
    <property type="protein sequence ID" value="KAI0510239.1"/>
    <property type="molecule type" value="Genomic_DNA"/>
</dbReference>
<evidence type="ECO:0000313" key="2">
    <source>
        <dbReference type="EMBL" id="KAI0510239.1"/>
    </source>
</evidence>
<protein>
    <submittedName>
        <fullName evidence="2">Uncharacterized protein</fullName>
    </submittedName>
</protein>
<proteinExistence type="predicted"/>
<dbReference type="Proteomes" id="UP000829196">
    <property type="component" value="Unassembled WGS sequence"/>
</dbReference>
<keyword evidence="1" id="KW-0472">Membrane</keyword>
<organism evidence="2 3">
    <name type="scientific">Dendrobium nobile</name>
    <name type="common">Orchid</name>
    <dbReference type="NCBI Taxonomy" id="94219"/>
    <lineage>
        <taxon>Eukaryota</taxon>
        <taxon>Viridiplantae</taxon>
        <taxon>Streptophyta</taxon>
        <taxon>Embryophyta</taxon>
        <taxon>Tracheophyta</taxon>
        <taxon>Spermatophyta</taxon>
        <taxon>Magnoliopsida</taxon>
        <taxon>Liliopsida</taxon>
        <taxon>Asparagales</taxon>
        <taxon>Orchidaceae</taxon>
        <taxon>Epidendroideae</taxon>
        <taxon>Malaxideae</taxon>
        <taxon>Dendrobiinae</taxon>
        <taxon>Dendrobium</taxon>
    </lineage>
</organism>
<keyword evidence="1" id="KW-1133">Transmembrane helix</keyword>
<reference evidence="2" key="1">
    <citation type="journal article" date="2022" name="Front. Genet.">
        <title>Chromosome-Scale Assembly of the Dendrobium nobile Genome Provides Insights Into the Molecular Mechanism of the Biosynthesis of the Medicinal Active Ingredient of Dendrobium.</title>
        <authorList>
            <person name="Xu Q."/>
            <person name="Niu S.-C."/>
            <person name="Li K.-L."/>
            <person name="Zheng P.-J."/>
            <person name="Zhang X.-J."/>
            <person name="Jia Y."/>
            <person name="Liu Y."/>
            <person name="Niu Y.-X."/>
            <person name="Yu L.-H."/>
            <person name="Chen D.-F."/>
            <person name="Zhang G.-Q."/>
        </authorList>
    </citation>
    <scope>NUCLEOTIDE SEQUENCE</scope>
    <source>
        <tissue evidence="2">Leaf</tissue>
    </source>
</reference>
<comment type="caution">
    <text evidence="2">The sequence shown here is derived from an EMBL/GenBank/DDBJ whole genome shotgun (WGS) entry which is preliminary data.</text>
</comment>
<evidence type="ECO:0000256" key="1">
    <source>
        <dbReference type="SAM" id="Phobius"/>
    </source>
</evidence>
<keyword evidence="3" id="KW-1185">Reference proteome</keyword>
<accession>A0A8T3BB23</accession>
<evidence type="ECO:0000313" key="3">
    <source>
        <dbReference type="Proteomes" id="UP000829196"/>
    </source>
</evidence>
<feature type="transmembrane region" description="Helical" evidence="1">
    <location>
        <begin position="48"/>
        <end position="71"/>
    </location>
</feature>
<feature type="transmembrane region" description="Helical" evidence="1">
    <location>
        <begin position="21"/>
        <end position="42"/>
    </location>
</feature>
<keyword evidence="1" id="KW-0812">Transmembrane</keyword>
<name>A0A8T3BB23_DENNO</name>